<proteinExistence type="predicted"/>
<feature type="compositionally biased region" description="Low complexity" evidence="1">
    <location>
        <begin position="236"/>
        <end position="300"/>
    </location>
</feature>
<accession>G0PJ33</accession>
<dbReference type="Proteomes" id="UP000008068">
    <property type="component" value="Unassembled WGS sequence"/>
</dbReference>
<name>G0PJ33_CAEBE</name>
<feature type="signal peptide" evidence="2">
    <location>
        <begin position="1"/>
        <end position="23"/>
    </location>
</feature>
<feature type="compositionally biased region" description="Low complexity" evidence="1">
    <location>
        <begin position="310"/>
        <end position="376"/>
    </location>
</feature>
<protein>
    <submittedName>
        <fullName evidence="3">Uncharacterized protein</fullName>
    </submittedName>
</protein>
<dbReference type="HOGENOM" id="CLU_640255_0_0_1"/>
<dbReference type="EMBL" id="GL380635">
    <property type="protein sequence ID" value="EGT58630.1"/>
    <property type="molecule type" value="Genomic_DNA"/>
</dbReference>
<feature type="non-terminal residue" evidence="3">
    <location>
        <position position="429"/>
    </location>
</feature>
<keyword evidence="2" id="KW-0732">Signal</keyword>
<dbReference type="PANTHER" id="PTHR40289:SF1">
    <property type="entry name" value="SUSHI DOMAIN-CONTAINING PROTEIN"/>
    <property type="match status" value="1"/>
</dbReference>
<dbReference type="AlphaFoldDB" id="G0PJ33"/>
<dbReference type="eggNOG" id="ENOG502QQ65">
    <property type="taxonomic scope" value="Eukaryota"/>
</dbReference>
<sequence>MWLIRNSLLILFLLQLIVNGSWANAIRGSVEGGDLDSTESSTQATTTPFDCGWLASPFNVTENKEVVFQYNGTCCTPKAKDLLDSNGFASTFLVKHSPFTLRGDEEVTQSINRERQAALTSLLYCNQEACPEMEEIWTDCKSTTTSTITSTPSSTSSVGCGPLKESRTLRKVDEEGKISIRYNGECCTAEAMKILDRENIYLLSNIRNDELYDIIVDYLFCIEGACEIKEPWSNCSGSSTTSTASSSAGRSSTTSPVSSSSRTTTTSTSTGTSAETSSQGKSTESTTTSTSSSSTTENETGPAGPDNEGSQDSSATTTTSTPSSTSTLFSDDSTSNGSTDRSPTTRPVSSTSRTVTTSISTGTSTSSSSTTTASTPEDPISDEAVVEQFSTETSTESSTTSSTRPPSTRYSSTEQSTSEPPKDDDDTLP</sequence>
<evidence type="ECO:0000256" key="1">
    <source>
        <dbReference type="SAM" id="MobiDB-lite"/>
    </source>
</evidence>
<organism evidence="4">
    <name type="scientific">Caenorhabditis brenneri</name>
    <name type="common">Nematode worm</name>
    <dbReference type="NCBI Taxonomy" id="135651"/>
    <lineage>
        <taxon>Eukaryota</taxon>
        <taxon>Metazoa</taxon>
        <taxon>Ecdysozoa</taxon>
        <taxon>Nematoda</taxon>
        <taxon>Chromadorea</taxon>
        <taxon>Rhabditida</taxon>
        <taxon>Rhabditina</taxon>
        <taxon>Rhabditomorpha</taxon>
        <taxon>Rhabditoidea</taxon>
        <taxon>Rhabditidae</taxon>
        <taxon>Peloderinae</taxon>
        <taxon>Caenorhabditis</taxon>
    </lineage>
</organism>
<feature type="compositionally biased region" description="Low complexity" evidence="1">
    <location>
        <begin position="390"/>
        <end position="413"/>
    </location>
</feature>
<dbReference type="STRING" id="135651.G0PJ33"/>
<dbReference type="InParanoid" id="G0PJ33"/>
<feature type="region of interest" description="Disordered" evidence="1">
    <location>
        <begin position="233"/>
        <end position="429"/>
    </location>
</feature>
<dbReference type="PANTHER" id="PTHR40289">
    <property type="entry name" value="PROTEIN CBG04714"/>
    <property type="match status" value="1"/>
</dbReference>
<feature type="chain" id="PRO_5003406431" evidence="2">
    <location>
        <begin position="24"/>
        <end position="429"/>
    </location>
</feature>
<reference evidence="4" key="1">
    <citation type="submission" date="2011-07" db="EMBL/GenBank/DDBJ databases">
        <authorList>
            <consortium name="Caenorhabditis brenneri Sequencing and Analysis Consortium"/>
            <person name="Wilson R.K."/>
        </authorList>
    </citation>
    <scope>NUCLEOTIDE SEQUENCE [LARGE SCALE GENOMIC DNA]</scope>
    <source>
        <strain evidence="4">PB2801</strain>
    </source>
</reference>
<evidence type="ECO:0000313" key="4">
    <source>
        <dbReference type="Proteomes" id="UP000008068"/>
    </source>
</evidence>
<keyword evidence="4" id="KW-1185">Reference proteome</keyword>
<evidence type="ECO:0000313" key="3">
    <source>
        <dbReference type="EMBL" id="EGT58630.1"/>
    </source>
</evidence>
<gene>
    <name evidence="3" type="ORF">CAEBREN_31712</name>
</gene>
<dbReference type="InterPro" id="IPR042312">
    <property type="entry name" value="F26C11.3-like"/>
</dbReference>
<evidence type="ECO:0000256" key="2">
    <source>
        <dbReference type="SAM" id="SignalP"/>
    </source>
</evidence>